<evidence type="ECO:0000259" key="15">
    <source>
        <dbReference type="PROSITE" id="PS50004"/>
    </source>
</evidence>
<protein>
    <recommendedName>
        <fullName evidence="11">Synaptotagmin-like protein 4</fullName>
    </recommendedName>
    <alternativeName>
        <fullName evidence="12">Exophilin-2</fullName>
    </alternativeName>
    <alternativeName>
        <fullName evidence="13">Granuphilin</fullName>
    </alternativeName>
</protein>
<organism evidence="17 18">
    <name type="scientific">Oryzias melastigma</name>
    <name type="common">Marine medaka</name>
    <dbReference type="NCBI Taxonomy" id="30732"/>
    <lineage>
        <taxon>Eukaryota</taxon>
        <taxon>Metazoa</taxon>
        <taxon>Chordata</taxon>
        <taxon>Craniata</taxon>
        <taxon>Vertebrata</taxon>
        <taxon>Euteleostomi</taxon>
        <taxon>Actinopterygii</taxon>
        <taxon>Neopterygii</taxon>
        <taxon>Teleostei</taxon>
        <taxon>Neoteleostei</taxon>
        <taxon>Acanthomorphata</taxon>
        <taxon>Ovalentaria</taxon>
        <taxon>Atherinomorphae</taxon>
        <taxon>Beloniformes</taxon>
        <taxon>Adrianichthyidae</taxon>
        <taxon>Oryziinae</taxon>
        <taxon>Oryzias</taxon>
    </lineage>
</organism>
<dbReference type="InterPro" id="IPR010911">
    <property type="entry name" value="Rab_BD"/>
</dbReference>
<evidence type="ECO:0000256" key="3">
    <source>
        <dbReference type="ARBA" id="ARBA00022723"/>
    </source>
</evidence>
<dbReference type="CDD" id="cd04020">
    <property type="entry name" value="C2B_SLP_1-2-3-4"/>
    <property type="match status" value="1"/>
</dbReference>
<keyword evidence="3" id="KW-0479">Metal-binding</keyword>
<comment type="subunit">
    <text evidence="10">Part of a ternary complex containing STX1A and RAB27A. Can bind both dominant negative and dominant active mutants of RAB27A. Binds STXBP1, RAB3A, RAB8A and RAB27B. Interacts with MYO5A.</text>
</comment>
<evidence type="ECO:0000256" key="12">
    <source>
        <dbReference type="ARBA" id="ARBA00075520"/>
    </source>
</evidence>
<evidence type="ECO:0000256" key="1">
    <source>
        <dbReference type="ARBA" id="ARBA00004268"/>
    </source>
</evidence>
<dbReference type="FunFam" id="2.60.40.150:FF:000121">
    <property type="entry name" value="Synaptotagmin-like 4, isoform CRA_a"/>
    <property type="match status" value="1"/>
</dbReference>
<keyword evidence="2" id="KW-0597">Phosphoprotein</keyword>
<comment type="caution">
    <text evidence="17">The sequence shown here is derived from an EMBL/GenBank/DDBJ whole genome shotgun (WGS) entry which is preliminary data.</text>
</comment>
<keyword evidence="6" id="KW-0862">Zinc</keyword>
<evidence type="ECO:0000256" key="9">
    <source>
        <dbReference type="ARBA" id="ARBA00053613"/>
    </source>
</evidence>
<dbReference type="AlphaFoldDB" id="A0A834CNM7"/>
<proteinExistence type="predicted"/>
<feature type="compositionally biased region" description="Polar residues" evidence="14">
    <location>
        <begin position="433"/>
        <end position="445"/>
    </location>
</feature>
<dbReference type="Pfam" id="PF02318">
    <property type="entry name" value="FYVE_2"/>
    <property type="match status" value="1"/>
</dbReference>
<dbReference type="SMART" id="SM00239">
    <property type="entry name" value="C2"/>
    <property type="match status" value="2"/>
</dbReference>
<dbReference type="Gene3D" id="3.30.40.10">
    <property type="entry name" value="Zinc/RING finger domain, C3HC4 (zinc finger)"/>
    <property type="match status" value="1"/>
</dbReference>
<dbReference type="PROSITE" id="PS50916">
    <property type="entry name" value="RABBD"/>
    <property type="match status" value="1"/>
</dbReference>
<evidence type="ECO:0000256" key="13">
    <source>
        <dbReference type="ARBA" id="ARBA00082389"/>
    </source>
</evidence>
<dbReference type="PROSITE" id="PS50004">
    <property type="entry name" value="C2"/>
    <property type="match status" value="2"/>
</dbReference>
<dbReference type="EMBL" id="WKFB01000191">
    <property type="protein sequence ID" value="KAF6732424.1"/>
    <property type="molecule type" value="Genomic_DNA"/>
</dbReference>
<dbReference type="GO" id="GO:0006887">
    <property type="term" value="P:exocytosis"/>
    <property type="evidence" value="ECO:0007669"/>
    <property type="project" value="TreeGrafter"/>
</dbReference>
<keyword evidence="7" id="KW-0472">Membrane</keyword>
<feature type="region of interest" description="Disordered" evidence="14">
    <location>
        <begin position="425"/>
        <end position="448"/>
    </location>
</feature>
<evidence type="ECO:0000313" key="17">
    <source>
        <dbReference type="EMBL" id="KAF6732424.1"/>
    </source>
</evidence>
<keyword evidence="8" id="KW-0968">Cytoplasmic vesicle</keyword>
<dbReference type="GO" id="GO:0006886">
    <property type="term" value="P:intracellular protein transport"/>
    <property type="evidence" value="ECO:0007669"/>
    <property type="project" value="InterPro"/>
</dbReference>
<keyword evidence="5" id="KW-0863">Zinc-finger</keyword>
<evidence type="ECO:0000256" key="14">
    <source>
        <dbReference type="SAM" id="MobiDB-lite"/>
    </source>
</evidence>
<dbReference type="PANTHER" id="PTHR45716:SF4">
    <property type="entry name" value="SYNAPTOTAGMIN-LIKE PROTEIN 4"/>
    <property type="match status" value="1"/>
</dbReference>
<feature type="domain" description="C2" evidence="15">
    <location>
        <begin position="645"/>
        <end position="785"/>
    </location>
</feature>
<reference evidence="17" key="1">
    <citation type="journal article" name="BMC Genomics">
        <title>Long-read sequencing and de novo genome assembly of marine medaka (Oryzias melastigma).</title>
        <authorList>
            <person name="Liang P."/>
            <person name="Saqib H.S.A."/>
            <person name="Ni X."/>
            <person name="Shen Y."/>
        </authorList>
    </citation>
    <scope>NUCLEOTIDE SEQUENCE</scope>
    <source>
        <strain evidence="17">Bigg-433</strain>
    </source>
</reference>
<feature type="compositionally biased region" description="Low complexity" evidence="14">
    <location>
        <begin position="310"/>
        <end position="340"/>
    </location>
</feature>
<keyword evidence="4" id="KW-0677">Repeat</keyword>
<name>A0A834CNM7_ORYME</name>
<evidence type="ECO:0000259" key="16">
    <source>
        <dbReference type="PROSITE" id="PS50916"/>
    </source>
</evidence>
<dbReference type="PANTHER" id="PTHR45716">
    <property type="entry name" value="BITESIZE, ISOFORM I"/>
    <property type="match status" value="1"/>
</dbReference>
<evidence type="ECO:0000256" key="2">
    <source>
        <dbReference type="ARBA" id="ARBA00022553"/>
    </source>
</evidence>
<feature type="region of interest" description="Disordered" evidence="14">
    <location>
        <begin position="280"/>
        <end position="402"/>
    </location>
</feature>
<evidence type="ECO:0000256" key="7">
    <source>
        <dbReference type="ARBA" id="ARBA00023136"/>
    </source>
</evidence>
<evidence type="ECO:0000256" key="6">
    <source>
        <dbReference type="ARBA" id="ARBA00022833"/>
    </source>
</evidence>
<dbReference type="InterPro" id="IPR011011">
    <property type="entry name" value="Znf_FYVE_PHD"/>
</dbReference>
<dbReference type="InterPro" id="IPR044134">
    <property type="entry name" value="FYVE_Slp4"/>
</dbReference>
<dbReference type="GO" id="GO:0008270">
    <property type="term" value="F:zinc ion binding"/>
    <property type="evidence" value="ECO:0007669"/>
    <property type="project" value="UniProtKB-KW"/>
</dbReference>
<dbReference type="InterPro" id="IPR041282">
    <property type="entry name" value="FYVE_2"/>
</dbReference>
<dbReference type="Pfam" id="PF00168">
    <property type="entry name" value="C2"/>
    <property type="match status" value="2"/>
</dbReference>
<feature type="domain" description="RabBD" evidence="16">
    <location>
        <begin position="133"/>
        <end position="251"/>
    </location>
</feature>
<evidence type="ECO:0000256" key="4">
    <source>
        <dbReference type="ARBA" id="ARBA00022737"/>
    </source>
</evidence>
<dbReference type="FunFam" id="3.30.40.10:FF:000018">
    <property type="entry name" value="Synaptotagmin-like 5, isoform CRA_a"/>
    <property type="match status" value="1"/>
</dbReference>
<dbReference type="InterPro" id="IPR043567">
    <property type="entry name" value="SYTL1-5_C2B"/>
</dbReference>
<dbReference type="SUPFAM" id="SSF49562">
    <property type="entry name" value="C2 domain (Calcium/lipid-binding domain, CaLB)"/>
    <property type="match status" value="2"/>
</dbReference>
<dbReference type="GO" id="GO:0031267">
    <property type="term" value="F:small GTPase binding"/>
    <property type="evidence" value="ECO:0007669"/>
    <property type="project" value="InterPro"/>
</dbReference>
<gene>
    <name evidence="17" type="ORF">FQA47_018476</name>
</gene>
<dbReference type="Gene3D" id="2.60.40.150">
    <property type="entry name" value="C2 domain"/>
    <property type="match status" value="2"/>
</dbReference>
<dbReference type="SUPFAM" id="SSF57903">
    <property type="entry name" value="FYVE/PHD zinc finger"/>
    <property type="match status" value="1"/>
</dbReference>
<evidence type="ECO:0000256" key="8">
    <source>
        <dbReference type="ARBA" id="ARBA00023329"/>
    </source>
</evidence>
<dbReference type="GO" id="GO:0005886">
    <property type="term" value="C:plasma membrane"/>
    <property type="evidence" value="ECO:0007669"/>
    <property type="project" value="TreeGrafter"/>
</dbReference>
<feature type="compositionally biased region" description="Low complexity" evidence="14">
    <location>
        <begin position="358"/>
        <end position="374"/>
    </location>
</feature>
<dbReference type="GO" id="GO:0030658">
    <property type="term" value="C:transport vesicle membrane"/>
    <property type="evidence" value="ECO:0007669"/>
    <property type="project" value="UniProtKB-SubCell"/>
</dbReference>
<comment type="function">
    <text evidence="9">Modulates exocytosis of dense-core granules and secretion of hormones in the pancreas and the pituitary. Interacts with vesicles containing negatively charged phospholipids in a Ca(2+)-independent manner.</text>
</comment>
<evidence type="ECO:0000256" key="5">
    <source>
        <dbReference type="ARBA" id="ARBA00022771"/>
    </source>
</evidence>
<feature type="domain" description="C2" evidence="15">
    <location>
        <begin position="505"/>
        <end position="628"/>
    </location>
</feature>
<evidence type="ECO:0000313" key="18">
    <source>
        <dbReference type="Proteomes" id="UP000646548"/>
    </source>
</evidence>
<dbReference type="GO" id="GO:0070382">
    <property type="term" value="C:exocytic vesicle"/>
    <property type="evidence" value="ECO:0007669"/>
    <property type="project" value="TreeGrafter"/>
</dbReference>
<sequence>MEKRSRPAAAGNFPFIFRYLLGLLPRAELSAPGDNLANRRYGFKEEEEERCAEVCGSYMTLQCRVSMRARRCLCRSRGSSRVKESRRAPRSLSVDSFTRRQDRSTVWKRKNRFRIEPVHPTRLLSKTTMTLEMINLSFLSELERQKILEVLKRDEELRLIEDKRVRKLKTELLDVKRKGAKRSSGNYSERSCGRCQEPLSRLAVFPSQCKMCKHNVCRNCQAVLPDGSWLCSVCVKESDVKKRTGDWFYDQRVNRFSMTPAHDLVRASLRKRHQIKKRVTTGELLLESTEKNSDPPKPVPVPRQKKMNKSSSSETLESIASRESSESKSSVSSKTSFSSKPTRSDTESAENQQELQRSNSSSPTPSSAPSLSVPVKADVVSTDGGNSNSLAAVKGKAVSQSPELDVEKLFKKSIRRPEKPAEFGSTVDLWDGCQTSEPSMGSRSRSVPGLDLQEIEEEEEDIDTLVNIHKSQMTKSHSDLYNSKSTLGSMMSIYSDAGDYGTVEVSGQVVFSLRYDEHTQSLQVFIKECQDLAYGDASRKLSNPYVKCYLLHDKTRQSKKKTSIKKNTIHPIFSETLKYSISRSELLNQSVSISVWHHGRLSRNVFLGEVMVPLDSRNLDSPLEECWHLTGKTSSDVPATAFEQYSGELVISLKYVTPNKSTTEKVKGKKAAKVQGGELHVLIKEAKNLKSGKSGSTTDSFVKGHLFPSKAKTTKMKTPVVKKNLNPHYDTIFVYNELTLEQLKEVCLELTVWDKEAVLNNELLGGVRLSSGNGAIKVGKTEVELDSVGEEVSLWQKMMQYPDSWAEGTLPLRSTMAKMAKIKGK</sequence>
<comment type="subcellular location">
    <subcellularLocation>
        <location evidence="1">Cytoplasmic vesicle</location>
        <location evidence="1">Secretory vesicle membrane</location>
        <topology evidence="1">Peripheral membrane protein</topology>
    </subcellularLocation>
</comment>
<evidence type="ECO:0000256" key="10">
    <source>
        <dbReference type="ARBA" id="ARBA00063761"/>
    </source>
</evidence>
<accession>A0A834CNM7</accession>
<evidence type="ECO:0000256" key="11">
    <source>
        <dbReference type="ARBA" id="ARBA00072166"/>
    </source>
</evidence>
<dbReference type="InterPro" id="IPR000008">
    <property type="entry name" value="C2_dom"/>
</dbReference>
<dbReference type="Proteomes" id="UP000646548">
    <property type="component" value="Unassembled WGS sequence"/>
</dbReference>
<dbReference type="CDD" id="cd15764">
    <property type="entry name" value="FYVE_Slp4"/>
    <property type="match status" value="1"/>
</dbReference>
<dbReference type="InterPro" id="IPR035892">
    <property type="entry name" value="C2_domain_sf"/>
</dbReference>
<dbReference type="FunFam" id="2.60.40.150:FF:000006">
    <property type="entry name" value="Synaptotagmin-like 5, isoform CRA_a"/>
    <property type="match status" value="1"/>
</dbReference>
<dbReference type="GO" id="GO:0042043">
    <property type="term" value="F:neurexin family protein binding"/>
    <property type="evidence" value="ECO:0007669"/>
    <property type="project" value="TreeGrafter"/>
</dbReference>
<dbReference type="InterPro" id="IPR013083">
    <property type="entry name" value="Znf_RING/FYVE/PHD"/>
</dbReference>